<gene>
    <name evidence="1" type="ORF">HMPREF3192_00092</name>
</gene>
<sequence length="66" mass="7664">MTENLHIFMLLIGSRNKNDEKTDELKAFRGPKASFREWQPHQMLPLMFLDTPRAVLLVPQAMVVVL</sequence>
<protein>
    <submittedName>
        <fullName evidence="1">Uncharacterized protein</fullName>
    </submittedName>
</protein>
<reference evidence="2" key="1">
    <citation type="submission" date="2016-01" db="EMBL/GenBank/DDBJ databases">
        <authorList>
            <person name="Mitreva M."/>
            <person name="Pepin K.H."/>
            <person name="Mihindukulasuriya K.A."/>
            <person name="Fulton R."/>
            <person name="Fronick C."/>
            <person name="O'Laughlin M."/>
            <person name="Miner T."/>
            <person name="Herter B."/>
            <person name="Rosa B.A."/>
            <person name="Cordes M."/>
            <person name="Tomlinson C."/>
            <person name="Wollam A."/>
            <person name="Palsikar V.B."/>
            <person name="Mardis E.R."/>
            <person name="Wilson R.K."/>
        </authorList>
    </citation>
    <scope>NUCLEOTIDE SEQUENCE [LARGE SCALE GENOMIC DNA]</scope>
    <source>
        <strain evidence="2">DNF00019</strain>
    </source>
</reference>
<dbReference type="PATRIC" id="fig|1393034.3.peg.87"/>
<organism evidence="1 2">
    <name type="scientific">Atopobium deltae</name>
    <dbReference type="NCBI Taxonomy" id="1393034"/>
    <lineage>
        <taxon>Bacteria</taxon>
        <taxon>Bacillati</taxon>
        <taxon>Actinomycetota</taxon>
        <taxon>Coriobacteriia</taxon>
        <taxon>Coriobacteriales</taxon>
        <taxon>Atopobiaceae</taxon>
        <taxon>Atopobium</taxon>
    </lineage>
</organism>
<name>A0A133XXM1_9ACTN</name>
<proteinExistence type="predicted"/>
<accession>A0A133XXM1</accession>
<evidence type="ECO:0000313" key="2">
    <source>
        <dbReference type="Proteomes" id="UP000070675"/>
    </source>
</evidence>
<dbReference type="AlphaFoldDB" id="A0A133XXM1"/>
<evidence type="ECO:0000313" key="1">
    <source>
        <dbReference type="EMBL" id="KXB35686.1"/>
    </source>
</evidence>
<comment type="caution">
    <text evidence="1">The sequence shown here is derived from an EMBL/GenBank/DDBJ whole genome shotgun (WGS) entry which is preliminary data.</text>
</comment>
<dbReference type="Proteomes" id="UP000070675">
    <property type="component" value="Unassembled WGS sequence"/>
</dbReference>
<keyword evidence="2" id="KW-1185">Reference proteome</keyword>
<dbReference type="EMBL" id="LSCR01000001">
    <property type="protein sequence ID" value="KXB35686.1"/>
    <property type="molecule type" value="Genomic_DNA"/>
</dbReference>